<dbReference type="VEuPathDB" id="ToxoDB:TGPRC2_218720C"/>
<comment type="caution">
    <text evidence="2">The sequence shown here is derived from an EMBL/GenBank/DDBJ whole genome shotgun (WGS) entry which is preliminary data.</text>
</comment>
<proteinExistence type="predicted"/>
<evidence type="ECO:0000313" key="2">
    <source>
        <dbReference type="EMBL" id="KYK67103.1"/>
    </source>
</evidence>
<evidence type="ECO:0000313" key="3">
    <source>
        <dbReference type="Proteomes" id="UP000075225"/>
    </source>
</evidence>
<accession>A0A151HCN3</accession>
<keyword evidence="2" id="KW-0808">Transferase</keyword>
<dbReference type="EMBL" id="AHZP02001518">
    <property type="protein sequence ID" value="KYK67103.1"/>
    <property type="molecule type" value="Genomic_DNA"/>
</dbReference>
<dbReference type="Proteomes" id="UP000075225">
    <property type="component" value="Unassembled WGS sequence"/>
</dbReference>
<sequence length="138" mass="16548">YIYIYIYIYICVQRCQHAFWRVLCFCRVGGGGRSAVGHQPHSSIDRRRRLWQRFLHRISRCMLLLARDRAERCLDSLSKDRQRWRWADFCSRILRLGARPRQQAHPRGRVASDGGADGQRRRRPDRLGRVRRVYAPRL</sequence>
<feature type="non-terminal residue" evidence="2">
    <location>
        <position position="1"/>
    </location>
</feature>
<feature type="region of interest" description="Disordered" evidence="1">
    <location>
        <begin position="100"/>
        <end position="126"/>
    </location>
</feature>
<evidence type="ECO:0000256" key="1">
    <source>
        <dbReference type="SAM" id="MobiDB-lite"/>
    </source>
</evidence>
<protein>
    <submittedName>
        <fullName evidence="2">Calcium-dependent protein kinase CDPK6</fullName>
    </submittedName>
</protein>
<dbReference type="GO" id="GO:0016301">
    <property type="term" value="F:kinase activity"/>
    <property type="evidence" value="ECO:0007669"/>
    <property type="project" value="UniProtKB-KW"/>
</dbReference>
<organism evidence="2 3">
    <name type="scientific">Toxoplasma gondii TgCatPRC2</name>
    <dbReference type="NCBI Taxonomy" id="1130821"/>
    <lineage>
        <taxon>Eukaryota</taxon>
        <taxon>Sar</taxon>
        <taxon>Alveolata</taxon>
        <taxon>Apicomplexa</taxon>
        <taxon>Conoidasida</taxon>
        <taxon>Coccidia</taxon>
        <taxon>Eucoccidiorida</taxon>
        <taxon>Eimeriorina</taxon>
        <taxon>Sarcocystidae</taxon>
        <taxon>Toxoplasma</taxon>
    </lineage>
</organism>
<reference evidence="3" key="1">
    <citation type="submission" date="2016-03" db="EMBL/GenBank/DDBJ databases">
        <authorList>
            <person name="Sibley D."/>
            <person name="Venepally P."/>
            <person name="Karamycheva S."/>
            <person name="Hadjithomas M."/>
            <person name="Khan A."/>
            <person name="Brunk B."/>
            <person name="Roos D."/>
            <person name="Caler E."/>
            <person name="Lorenzi H."/>
        </authorList>
    </citation>
    <scope>NUCLEOTIDE SEQUENCE [LARGE SCALE GENOMIC DNA]</scope>
    <source>
        <strain evidence="3">TgCatPRC2</strain>
    </source>
</reference>
<name>A0A151HCN3_TOXGO</name>
<feature type="non-terminal residue" evidence="2">
    <location>
        <position position="138"/>
    </location>
</feature>
<dbReference type="AlphaFoldDB" id="A0A151HCN3"/>
<keyword evidence="2" id="KW-0418">Kinase</keyword>
<gene>
    <name evidence="2" type="ORF">TGPRC2_218720C</name>
</gene>